<dbReference type="OrthoDB" id="9783696at2"/>
<dbReference type="Gene3D" id="3.40.630.30">
    <property type="match status" value="1"/>
</dbReference>
<proteinExistence type="predicted"/>
<gene>
    <name evidence="2" type="ORF">DFR39_10333</name>
</gene>
<dbReference type="Proteomes" id="UP000295357">
    <property type="component" value="Unassembled WGS sequence"/>
</dbReference>
<accession>A0A4R6NBS5</accession>
<comment type="caution">
    <text evidence="2">The sequence shown here is derived from an EMBL/GenBank/DDBJ whole genome shotgun (WGS) entry which is preliminary data.</text>
</comment>
<organism evidence="2 3">
    <name type="scientific">Roseateles asaccharophilus</name>
    <dbReference type="NCBI Taxonomy" id="582607"/>
    <lineage>
        <taxon>Bacteria</taxon>
        <taxon>Pseudomonadati</taxon>
        <taxon>Pseudomonadota</taxon>
        <taxon>Betaproteobacteria</taxon>
        <taxon>Burkholderiales</taxon>
        <taxon>Sphaerotilaceae</taxon>
        <taxon>Roseateles</taxon>
    </lineage>
</organism>
<sequence>MQQDLFTPALHRSPRLPGAGLAVRLAQGLPERERASVLLQQRYRERGYAVDAQQAEADLVVLHAEDEFGETTGTLGVRFDGEAGLKADQVFPAEMAEIRARGLRVCEFTQLALLEGQEASESLLAGLFHSAYLQAYRLRGVQCVVIEVNPRHAAYYRRMLGFELCGSLRVCPRVGAPAVLMRLDLAHAERQIAALAGRGAQRPAGSSRSLYPSFFGPEEEARQLQRLRLAGFMSPAVGHA</sequence>
<keyword evidence="3" id="KW-1185">Reference proteome</keyword>
<feature type="domain" description="N-acyl amino acid synthase FeeM catalytic core" evidence="1">
    <location>
        <begin position="35"/>
        <end position="184"/>
    </location>
</feature>
<reference evidence="2 3" key="1">
    <citation type="submission" date="2019-03" db="EMBL/GenBank/DDBJ databases">
        <title>Genomic Encyclopedia of Type Strains, Phase IV (KMG-IV): sequencing the most valuable type-strain genomes for metagenomic binning, comparative biology and taxonomic classification.</title>
        <authorList>
            <person name="Goeker M."/>
        </authorList>
    </citation>
    <scope>NUCLEOTIDE SEQUENCE [LARGE SCALE GENOMIC DNA]</scope>
    <source>
        <strain evidence="2 3">DSM 25082</strain>
    </source>
</reference>
<dbReference type="Pfam" id="PF21926">
    <property type="entry name" value="FeeM"/>
    <property type="match status" value="1"/>
</dbReference>
<dbReference type="RefSeq" id="WP_133603033.1">
    <property type="nucleotide sequence ID" value="NZ_JAUFPJ010000010.1"/>
</dbReference>
<dbReference type="InterPro" id="IPR054597">
    <property type="entry name" value="FeeM_cat"/>
</dbReference>
<dbReference type="EMBL" id="SNXE01000003">
    <property type="protein sequence ID" value="TDP11110.1"/>
    <property type="molecule type" value="Genomic_DNA"/>
</dbReference>
<dbReference type="SUPFAM" id="SSF55729">
    <property type="entry name" value="Acyl-CoA N-acyltransferases (Nat)"/>
    <property type="match status" value="1"/>
</dbReference>
<evidence type="ECO:0000259" key="1">
    <source>
        <dbReference type="Pfam" id="PF21926"/>
    </source>
</evidence>
<evidence type="ECO:0000313" key="2">
    <source>
        <dbReference type="EMBL" id="TDP11110.1"/>
    </source>
</evidence>
<name>A0A4R6NBS5_9BURK</name>
<dbReference type="InterPro" id="IPR016181">
    <property type="entry name" value="Acyl_CoA_acyltransferase"/>
</dbReference>
<dbReference type="AlphaFoldDB" id="A0A4R6NBS5"/>
<protein>
    <recommendedName>
        <fullName evidence="1">N-acyl amino acid synthase FeeM catalytic core domain-containing protein</fullName>
    </recommendedName>
</protein>
<evidence type="ECO:0000313" key="3">
    <source>
        <dbReference type="Proteomes" id="UP000295357"/>
    </source>
</evidence>